<comment type="caution">
    <text evidence="5">Lacks conserved residue(s) required for the propagation of feature annotation.</text>
</comment>
<keyword evidence="2" id="KW-0805">Transcription regulation</keyword>
<dbReference type="EMBL" id="LRBV02000005">
    <property type="status" value="NOT_ANNOTATED_CDS"/>
    <property type="molecule type" value="Genomic_DNA"/>
</dbReference>
<evidence type="ECO:0000256" key="1">
    <source>
        <dbReference type="ARBA" id="ARBA00004123"/>
    </source>
</evidence>
<evidence type="ECO:0000256" key="6">
    <source>
        <dbReference type="SAM" id="MobiDB-lite"/>
    </source>
</evidence>
<organism evidence="7 8">
    <name type="scientific">Quercus lobata</name>
    <name type="common">Valley oak</name>
    <dbReference type="NCBI Taxonomy" id="97700"/>
    <lineage>
        <taxon>Eukaryota</taxon>
        <taxon>Viridiplantae</taxon>
        <taxon>Streptophyta</taxon>
        <taxon>Embryophyta</taxon>
        <taxon>Tracheophyta</taxon>
        <taxon>Spermatophyta</taxon>
        <taxon>Magnoliopsida</taxon>
        <taxon>eudicotyledons</taxon>
        <taxon>Gunneridae</taxon>
        <taxon>Pentapetalae</taxon>
        <taxon>rosids</taxon>
        <taxon>fabids</taxon>
        <taxon>Fagales</taxon>
        <taxon>Fagaceae</taxon>
        <taxon>Quercus</taxon>
    </lineage>
</organism>
<evidence type="ECO:0000256" key="2">
    <source>
        <dbReference type="ARBA" id="ARBA00023015"/>
    </source>
</evidence>
<keyword evidence="4" id="KW-0539">Nucleus</keyword>
<comment type="subcellular location">
    <subcellularLocation>
        <location evidence="1">Nucleus</location>
    </subcellularLocation>
</comment>
<dbReference type="Proteomes" id="UP000594261">
    <property type="component" value="Chromosome 5"/>
</dbReference>
<keyword evidence="8" id="KW-1185">Reference proteome</keyword>
<keyword evidence="3" id="KW-0804">Transcription</keyword>
<protein>
    <submittedName>
        <fullName evidence="7">Uncharacterized protein</fullName>
    </submittedName>
</protein>
<sequence>MAKAKQEGRSSLTSFHESSPGLGSPYLWLRSPRSEEGGLQLIELLGECASHVTARCLHSVNTRLEHISYLASPKGTVIQRIASYFIEAFANRMLKGFIGLICSKNMMCSRNQNFVG</sequence>
<dbReference type="InParanoid" id="A0A7N2LPY8"/>
<reference evidence="7 8" key="1">
    <citation type="journal article" date="2016" name="G3 (Bethesda)">
        <title>First Draft Assembly and Annotation of the Genome of a California Endemic Oak Quercus lobata Nee (Fagaceae).</title>
        <authorList>
            <person name="Sork V.L."/>
            <person name="Fitz-Gibbon S.T."/>
            <person name="Puiu D."/>
            <person name="Crepeau M."/>
            <person name="Gugger P.F."/>
            <person name="Sherman R."/>
            <person name="Stevens K."/>
            <person name="Langley C.H."/>
            <person name="Pellegrini M."/>
            <person name="Salzberg S.L."/>
        </authorList>
    </citation>
    <scope>NUCLEOTIDE SEQUENCE [LARGE SCALE GENOMIC DNA]</scope>
    <source>
        <strain evidence="7 8">cv. SW786</strain>
    </source>
</reference>
<reference evidence="7" key="2">
    <citation type="submission" date="2021-01" db="UniProtKB">
        <authorList>
            <consortium name="EnsemblPlants"/>
        </authorList>
    </citation>
    <scope>IDENTIFICATION</scope>
</reference>
<dbReference type="EnsemblPlants" id="QL05p029029:mrna">
    <property type="protein sequence ID" value="QL05p029029:mrna:CDS:1"/>
    <property type="gene ID" value="QL05p029029"/>
</dbReference>
<proteinExistence type="inferred from homology"/>
<dbReference type="Pfam" id="PF03514">
    <property type="entry name" value="GRAS"/>
    <property type="match status" value="1"/>
</dbReference>
<evidence type="ECO:0000256" key="4">
    <source>
        <dbReference type="ARBA" id="ARBA00023242"/>
    </source>
</evidence>
<dbReference type="InterPro" id="IPR005202">
    <property type="entry name" value="TF_GRAS"/>
</dbReference>
<dbReference type="Gramene" id="QL05p029029:mrna">
    <property type="protein sequence ID" value="QL05p029029:mrna:CDS:1"/>
    <property type="gene ID" value="QL05p029029"/>
</dbReference>
<dbReference type="PROSITE" id="PS50985">
    <property type="entry name" value="GRAS"/>
    <property type="match status" value="1"/>
</dbReference>
<accession>A0A7N2LPY8</accession>
<evidence type="ECO:0000256" key="5">
    <source>
        <dbReference type="PROSITE-ProRule" id="PRU01191"/>
    </source>
</evidence>
<dbReference type="AlphaFoldDB" id="A0A7N2LPY8"/>
<comment type="similarity">
    <text evidence="5">Belongs to the GRAS family.</text>
</comment>
<feature type="region of interest" description="Disordered" evidence="6">
    <location>
        <begin position="1"/>
        <end position="25"/>
    </location>
</feature>
<dbReference type="GO" id="GO:0005634">
    <property type="term" value="C:nucleus"/>
    <property type="evidence" value="ECO:0007669"/>
    <property type="project" value="UniProtKB-SubCell"/>
</dbReference>
<evidence type="ECO:0000313" key="8">
    <source>
        <dbReference type="Proteomes" id="UP000594261"/>
    </source>
</evidence>
<name>A0A7N2LPY8_QUELO</name>
<evidence type="ECO:0000313" key="7">
    <source>
        <dbReference type="EnsemblPlants" id="QL05p029029:mrna:CDS:1"/>
    </source>
</evidence>
<evidence type="ECO:0000256" key="3">
    <source>
        <dbReference type="ARBA" id="ARBA00023163"/>
    </source>
</evidence>